<dbReference type="RefSeq" id="WP_184392313.1">
    <property type="nucleotide sequence ID" value="NZ_BAAAJD010000038.1"/>
</dbReference>
<dbReference type="AlphaFoldDB" id="A0A7W8VE02"/>
<reference evidence="3 4" key="1">
    <citation type="submission" date="2020-08" db="EMBL/GenBank/DDBJ databases">
        <title>Sequencing the genomes of 1000 actinobacteria strains.</title>
        <authorList>
            <person name="Klenk H.-P."/>
        </authorList>
    </citation>
    <scope>NUCLEOTIDE SEQUENCE [LARGE SCALE GENOMIC DNA]</scope>
    <source>
        <strain evidence="3 4">DSM 44551</strain>
    </source>
</reference>
<sequence>MAADRDGGAARGARRRRPGPGAALIAAALGAFLLTSALMLRFYVYEQLALVPAGTDLQLRMVDEDASYLDTSTWRTVKDAEVIRQTEISGGLSAGNPGWATWEMSTDTTSGSSMIGHMDRRVIVDRSTGRAVNCCGEHVGGDRAVRQAGLVLYWPAGAEPGDRPFYDADVRSAPPMRYTGSGSAAGVPVHEYVQQVEPTQVPDSAREVPASALGLERRGTVTATLWLEVERTYRIEPVSGRLVDAEEKRVETLRGEQGGERTLLKADLALEDGQVAGYAQAAGSTRLLLQAVHVWGPVALGSLGALTLAAAPILRFRARGEEPDEDDAPSEDEAGEEADAEPPEQDGRTPDTPGTGRRNRPAASDPAPRGRSTRLARRMPR</sequence>
<comment type="caution">
    <text evidence="3">The sequence shown here is derived from an EMBL/GenBank/DDBJ whole genome shotgun (WGS) entry which is preliminary data.</text>
</comment>
<dbReference type="Pfam" id="PF11271">
    <property type="entry name" value="PorA"/>
    <property type="match status" value="1"/>
</dbReference>
<name>A0A7W8VE02_9ACTN</name>
<keyword evidence="2" id="KW-0812">Transmembrane</keyword>
<feature type="transmembrane region" description="Helical" evidence="2">
    <location>
        <begin position="21"/>
        <end position="44"/>
    </location>
</feature>
<evidence type="ECO:0008006" key="5">
    <source>
        <dbReference type="Google" id="ProtNLM"/>
    </source>
</evidence>
<proteinExistence type="predicted"/>
<protein>
    <recommendedName>
        <fullName evidence="5">DUF3068 domain-containing protein</fullName>
    </recommendedName>
</protein>
<feature type="compositionally biased region" description="Basic residues" evidence="1">
    <location>
        <begin position="371"/>
        <end position="381"/>
    </location>
</feature>
<gene>
    <name evidence="3" type="ORF">HDA36_002876</name>
</gene>
<dbReference type="InterPro" id="IPR021424">
    <property type="entry name" value="PorA"/>
</dbReference>
<evidence type="ECO:0000256" key="2">
    <source>
        <dbReference type="SAM" id="Phobius"/>
    </source>
</evidence>
<dbReference type="Proteomes" id="UP000572635">
    <property type="component" value="Unassembled WGS sequence"/>
</dbReference>
<feature type="compositionally biased region" description="Acidic residues" evidence="1">
    <location>
        <begin position="322"/>
        <end position="344"/>
    </location>
</feature>
<evidence type="ECO:0000256" key="1">
    <source>
        <dbReference type="SAM" id="MobiDB-lite"/>
    </source>
</evidence>
<organism evidence="3 4">
    <name type="scientific">Nocardiopsis composta</name>
    <dbReference type="NCBI Taxonomy" id="157465"/>
    <lineage>
        <taxon>Bacteria</taxon>
        <taxon>Bacillati</taxon>
        <taxon>Actinomycetota</taxon>
        <taxon>Actinomycetes</taxon>
        <taxon>Streptosporangiales</taxon>
        <taxon>Nocardiopsidaceae</taxon>
        <taxon>Nocardiopsis</taxon>
    </lineage>
</organism>
<evidence type="ECO:0000313" key="3">
    <source>
        <dbReference type="EMBL" id="MBB5432792.1"/>
    </source>
</evidence>
<keyword evidence="2" id="KW-1133">Transmembrane helix</keyword>
<keyword evidence="2" id="KW-0472">Membrane</keyword>
<accession>A0A7W8VE02</accession>
<dbReference type="EMBL" id="JACHDB010000001">
    <property type="protein sequence ID" value="MBB5432792.1"/>
    <property type="molecule type" value="Genomic_DNA"/>
</dbReference>
<feature type="region of interest" description="Disordered" evidence="1">
    <location>
        <begin position="320"/>
        <end position="381"/>
    </location>
</feature>
<keyword evidence="4" id="KW-1185">Reference proteome</keyword>
<evidence type="ECO:0000313" key="4">
    <source>
        <dbReference type="Proteomes" id="UP000572635"/>
    </source>
</evidence>